<gene>
    <name evidence="9" type="ORF">Lalb_Chr18g0052811</name>
</gene>
<keyword evidence="5 7" id="KW-1133">Transmembrane helix</keyword>
<evidence type="ECO:0000256" key="3">
    <source>
        <dbReference type="ARBA" id="ARBA00022692"/>
    </source>
</evidence>
<evidence type="ECO:0000256" key="5">
    <source>
        <dbReference type="ARBA" id="ARBA00022989"/>
    </source>
</evidence>
<keyword evidence="6 7" id="KW-0472">Membrane</keyword>
<feature type="domain" description="Amino acid transporter transmembrane" evidence="8">
    <location>
        <begin position="18"/>
        <end position="110"/>
    </location>
</feature>
<feature type="transmembrane region" description="Helical" evidence="7">
    <location>
        <begin position="89"/>
        <end position="112"/>
    </location>
</feature>
<evidence type="ECO:0000256" key="4">
    <source>
        <dbReference type="ARBA" id="ARBA00022970"/>
    </source>
</evidence>
<keyword evidence="10" id="KW-1185">Reference proteome</keyword>
<sequence>MRSQFRYSIQCLSSWDKVVYVYHHQNLLSGSFATIREPVVKNMMKALCFQFTVGAIPFFVVVFVGYWAYGSSTGTYLLNNVNGPVSMKGLANIAAFFQGVITLHVFTTKLYFSHSFKLLFS</sequence>
<dbReference type="OrthoDB" id="40134at2759"/>
<comment type="caution">
    <text evidence="9">The sequence shown here is derived from an EMBL/GenBank/DDBJ whole genome shotgun (WGS) entry which is preliminary data.</text>
</comment>
<evidence type="ECO:0000256" key="6">
    <source>
        <dbReference type="ARBA" id="ARBA00023136"/>
    </source>
</evidence>
<feature type="transmembrane region" description="Helical" evidence="7">
    <location>
        <begin position="46"/>
        <end position="69"/>
    </location>
</feature>
<keyword evidence="4" id="KW-0029">Amino-acid transport</keyword>
<proteinExistence type="predicted"/>
<organism evidence="9 10">
    <name type="scientific">Lupinus albus</name>
    <name type="common">White lupine</name>
    <name type="synonym">Lupinus termis</name>
    <dbReference type="NCBI Taxonomy" id="3870"/>
    <lineage>
        <taxon>Eukaryota</taxon>
        <taxon>Viridiplantae</taxon>
        <taxon>Streptophyta</taxon>
        <taxon>Embryophyta</taxon>
        <taxon>Tracheophyta</taxon>
        <taxon>Spermatophyta</taxon>
        <taxon>Magnoliopsida</taxon>
        <taxon>eudicotyledons</taxon>
        <taxon>Gunneridae</taxon>
        <taxon>Pentapetalae</taxon>
        <taxon>rosids</taxon>
        <taxon>fabids</taxon>
        <taxon>Fabales</taxon>
        <taxon>Fabaceae</taxon>
        <taxon>Papilionoideae</taxon>
        <taxon>50 kb inversion clade</taxon>
        <taxon>genistoids sensu lato</taxon>
        <taxon>core genistoids</taxon>
        <taxon>Genisteae</taxon>
        <taxon>Lupinus</taxon>
    </lineage>
</organism>
<evidence type="ECO:0000313" key="9">
    <source>
        <dbReference type="EMBL" id="KAE9594344.1"/>
    </source>
</evidence>
<protein>
    <submittedName>
        <fullName evidence="9">Putative amino acid transporter, transmembrane domain-containing protein</fullName>
    </submittedName>
</protein>
<keyword evidence="3 7" id="KW-0812">Transmembrane</keyword>
<dbReference type="AlphaFoldDB" id="A0A6A4P2D5"/>
<reference evidence="10" key="1">
    <citation type="journal article" date="2020" name="Nat. Commun.">
        <title>Genome sequence of the cluster root forming white lupin.</title>
        <authorList>
            <person name="Hufnagel B."/>
            <person name="Marques A."/>
            <person name="Soriano A."/>
            <person name="Marques L."/>
            <person name="Divol F."/>
            <person name="Doumas P."/>
            <person name="Sallet E."/>
            <person name="Mancinotti D."/>
            <person name="Carrere S."/>
            <person name="Marande W."/>
            <person name="Arribat S."/>
            <person name="Keller J."/>
            <person name="Huneau C."/>
            <person name="Blein T."/>
            <person name="Aime D."/>
            <person name="Laguerre M."/>
            <person name="Taylor J."/>
            <person name="Schubert V."/>
            <person name="Nelson M."/>
            <person name="Geu-Flores F."/>
            <person name="Crespi M."/>
            <person name="Gallardo-Guerrero K."/>
            <person name="Delaux P.-M."/>
            <person name="Salse J."/>
            <person name="Berges H."/>
            <person name="Guyot R."/>
            <person name="Gouzy J."/>
            <person name="Peret B."/>
        </authorList>
    </citation>
    <scope>NUCLEOTIDE SEQUENCE [LARGE SCALE GENOMIC DNA]</scope>
    <source>
        <strain evidence="10">cv. Amiga</strain>
    </source>
</reference>
<dbReference type="Pfam" id="PF01490">
    <property type="entry name" value="Aa_trans"/>
    <property type="match status" value="1"/>
</dbReference>
<evidence type="ECO:0000259" key="8">
    <source>
        <dbReference type="Pfam" id="PF01490"/>
    </source>
</evidence>
<evidence type="ECO:0000256" key="2">
    <source>
        <dbReference type="ARBA" id="ARBA00022448"/>
    </source>
</evidence>
<evidence type="ECO:0000256" key="1">
    <source>
        <dbReference type="ARBA" id="ARBA00004370"/>
    </source>
</evidence>
<dbReference type="GO" id="GO:0016020">
    <property type="term" value="C:membrane"/>
    <property type="evidence" value="ECO:0007669"/>
    <property type="project" value="UniProtKB-SubCell"/>
</dbReference>
<dbReference type="Proteomes" id="UP000447434">
    <property type="component" value="Chromosome 18"/>
</dbReference>
<name>A0A6A4P2D5_LUPAL</name>
<comment type="subcellular location">
    <subcellularLocation>
        <location evidence="1">Membrane</location>
    </subcellularLocation>
</comment>
<evidence type="ECO:0000256" key="7">
    <source>
        <dbReference type="SAM" id="Phobius"/>
    </source>
</evidence>
<dbReference type="EMBL" id="WOCE01000018">
    <property type="protein sequence ID" value="KAE9594344.1"/>
    <property type="molecule type" value="Genomic_DNA"/>
</dbReference>
<evidence type="ECO:0000313" key="10">
    <source>
        <dbReference type="Proteomes" id="UP000447434"/>
    </source>
</evidence>
<dbReference type="GO" id="GO:0006865">
    <property type="term" value="P:amino acid transport"/>
    <property type="evidence" value="ECO:0007669"/>
    <property type="project" value="UniProtKB-KW"/>
</dbReference>
<dbReference type="InterPro" id="IPR013057">
    <property type="entry name" value="AA_transpt_TM"/>
</dbReference>
<accession>A0A6A4P2D5</accession>
<keyword evidence="2" id="KW-0813">Transport</keyword>